<feature type="active site" evidence="11">
    <location>
        <position position="123"/>
    </location>
</feature>
<dbReference type="OMA" id="MHMAYMA"/>
<comment type="similarity">
    <text evidence="2 12">Belongs to the peptidase A1 family.</text>
</comment>
<dbReference type="SUPFAM" id="SSF50630">
    <property type="entry name" value="Acid proteases"/>
    <property type="match status" value="1"/>
</dbReference>
<evidence type="ECO:0000256" key="7">
    <source>
        <dbReference type="ARBA" id="ARBA00022801"/>
    </source>
</evidence>
<dbReference type="eggNOG" id="KOG1339">
    <property type="taxonomic scope" value="Eukaryota"/>
</dbReference>
<protein>
    <recommendedName>
        <fullName evidence="14">Peptidase A1 domain-containing protein</fullName>
    </recommendedName>
</protein>
<feature type="signal peptide" evidence="13">
    <location>
        <begin position="1"/>
        <end position="25"/>
    </location>
</feature>
<dbReference type="GO" id="GO:0006508">
    <property type="term" value="P:proteolysis"/>
    <property type="evidence" value="ECO:0007669"/>
    <property type="project" value="UniProtKB-KW"/>
</dbReference>
<proteinExistence type="inferred from homology"/>
<evidence type="ECO:0000256" key="3">
    <source>
        <dbReference type="ARBA" id="ARBA00022475"/>
    </source>
</evidence>
<name>W1NLU5_AMBTC</name>
<dbReference type="Pfam" id="PF14543">
    <property type="entry name" value="TAXi_N"/>
    <property type="match status" value="1"/>
</dbReference>
<evidence type="ECO:0000256" key="1">
    <source>
        <dbReference type="ARBA" id="ARBA00004193"/>
    </source>
</evidence>
<evidence type="ECO:0000256" key="6">
    <source>
        <dbReference type="ARBA" id="ARBA00022750"/>
    </source>
</evidence>
<evidence type="ECO:0000256" key="9">
    <source>
        <dbReference type="ARBA" id="ARBA00023180"/>
    </source>
</evidence>
<dbReference type="Proteomes" id="UP000017836">
    <property type="component" value="Unassembled WGS sequence"/>
</dbReference>
<keyword evidence="5 13" id="KW-0732">Signal</keyword>
<feature type="chain" id="PRO_5004807765" description="Peptidase A1 domain-containing protein" evidence="13">
    <location>
        <begin position="26"/>
        <end position="522"/>
    </location>
</feature>
<feature type="domain" description="Peptidase A1" evidence="14">
    <location>
        <begin position="105"/>
        <end position="442"/>
    </location>
</feature>
<dbReference type="MEROPS" id="A01.A53"/>
<dbReference type="Gramene" id="ERM96224">
    <property type="protein sequence ID" value="ERM96224"/>
    <property type="gene ID" value="AMTR_s00001p00126200"/>
</dbReference>
<dbReference type="PRINTS" id="PR00792">
    <property type="entry name" value="PEPSIN"/>
</dbReference>
<evidence type="ECO:0000256" key="2">
    <source>
        <dbReference type="ARBA" id="ARBA00007447"/>
    </source>
</evidence>
<feature type="active site" evidence="11">
    <location>
        <position position="326"/>
    </location>
</feature>
<dbReference type="Gene3D" id="2.40.70.10">
    <property type="entry name" value="Acid Proteases"/>
    <property type="match status" value="2"/>
</dbReference>
<evidence type="ECO:0000256" key="8">
    <source>
        <dbReference type="ARBA" id="ARBA00023136"/>
    </source>
</evidence>
<keyword evidence="6 12" id="KW-0064">Aspartyl protease</keyword>
<organism evidence="15 16">
    <name type="scientific">Amborella trichopoda</name>
    <dbReference type="NCBI Taxonomy" id="13333"/>
    <lineage>
        <taxon>Eukaryota</taxon>
        <taxon>Viridiplantae</taxon>
        <taxon>Streptophyta</taxon>
        <taxon>Embryophyta</taxon>
        <taxon>Tracheophyta</taxon>
        <taxon>Spermatophyta</taxon>
        <taxon>Magnoliopsida</taxon>
        <taxon>Amborellales</taxon>
        <taxon>Amborellaceae</taxon>
        <taxon>Amborella</taxon>
    </lineage>
</organism>
<evidence type="ECO:0000256" key="13">
    <source>
        <dbReference type="SAM" id="SignalP"/>
    </source>
</evidence>
<keyword evidence="4 12" id="KW-0645">Protease</keyword>
<dbReference type="InterPro" id="IPR032799">
    <property type="entry name" value="TAXi_C"/>
</dbReference>
<dbReference type="PANTHER" id="PTHR13683:SF232">
    <property type="entry name" value="OS09G0542100 PROTEIN"/>
    <property type="match status" value="1"/>
</dbReference>
<dbReference type="InterPro" id="IPR032861">
    <property type="entry name" value="TAXi_N"/>
</dbReference>
<dbReference type="InterPro" id="IPR001969">
    <property type="entry name" value="Aspartic_peptidase_AS"/>
</dbReference>
<dbReference type="STRING" id="13333.W1NLU5"/>
<evidence type="ECO:0000256" key="10">
    <source>
        <dbReference type="ARBA" id="ARBA00023288"/>
    </source>
</evidence>
<evidence type="ECO:0000256" key="12">
    <source>
        <dbReference type="RuleBase" id="RU000454"/>
    </source>
</evidence>
<dbReference type="InterPro" id="IPR021109">
    <property type="entry name" value="Peptidase_aspartic_dom_sf"/>
</dbReference>
<dbReference type="InterPro" id="IPR001461">
    <property type="entry name" value="Aspartic_peptidase_A1"/>
</dbReference>
<dbReference type="AlphaFoldDB" id="W1NLU5"/>
<keyword evidence="9" id="KW-0325">Glycoprotein</keyword>
<accession>W1NLU5</accession>
<dbReference type="FunFam" id="2.40.70.10:FF:000014">
    <property type="entry name" value="Aspartyl protease family protein 1"/>
    <property type="match status" value="1"/>
</dbReference>
<keyword evidence="10" id="KW-0449">Lipoprotein</keyword>
<gene>
    <name evidence="15" type="ORF">AMTR_s00001p00126200</name>
</gene>
<dbReference type="InterPro" id="IPR033121">
    <property type="entry name" value="PEPTIDASE_A1"/>
</dbReference>
<reference evidence="16" key="1">
    <citation type="journal article" date="2013" name="Science">
        <title>The Amborella genome and the evolution of flowering plants.</title>
        <authorList>
            <consortium name="Amborella Genome Project"/>
        </authorList>
    </citation>
    <scope>NUCLEOTIDE SEQUENCE [LARGE SCALE GENOMIC DNA]</scope>
</reference>
<sequence length="522" mass="57400">MGLSGGQIAIFWFLGFGFLFWSCHCRQTFGFDLHHKFSEPVKEWMSLRHGIGYEEWPESGSEDYYLSLVHHDHNLRGRGISEIGAPLTFADGNTTFKLSSLGFLHYSFVTLGTPNVTFLVALDTGSDLFWVPCDCSRCAPTLSMSYGFDFELNIYNSNASSTSKHVSCSNSLCQWQSECSRSTGHCPYQVSYVSDDTSSSGVLIEDVLYLTTDDSQVVKAPITFGCGQVQSGSFLDAAAPNGLFGLGVEKLSVPSILSGLGLIHDSFSMCFGQDGIGRIRFGDNGSSDQEETPFNLDQSYPTYNISITDIQVGSSSIKTGFSALFDSGTSFTYLADPIYTRLAKSFDIQVPDKRHQPDSRLPFEYCYNASSNVNSNIPDVSLLMQGGSRFPIYDPIISFSTQGHIVYCLAVVKGEGMNIIGQNFMTGLRIVFDREKLVLGWKKFNCYDVENTSTLDIKPPYTVPPSSSVAPDNYAPEDTKTMGNTTQVSIPPPPPLSDAARLFVFGFTRALSPLFLLFVALF</sequence>
<dbReference type="FunFam" id="2.40.70.10:FF:000012">
    <property type="entry name" value="Aspartyl protease family protein 1"/>
    <property type="match status" value="1"/>
</dbReference>
<evidence type="ECO:0000256" key="4">
    <source>
        <dbReference type="ARBA" id="ARBA00022670"/>
    </source>
</evidence>
<dbReference type="PANTHER" id="PTHR13683">
    <property type="entry name" value="ASPARTYL PROTEASES"/>
    <property type="match status" value="1"/>
</dbReference>
<keyword evidence="16" id="KW-1185">Reference proteome</keyword>
<dbReference type="GO" id="GO:0004190">
    <property type="term" value="F:aspartic-type endopeptidase activity"/>
    <property type="evidence" value="ECO:0007669"/>
    <property type="project" value="UniProtKB-KW"/>
</dbReference>
<dbReference type="Pfam" id="PF14541">
    <property type="entry name" value="TAXi_C"/>
    <property type="match status" value="1"/>
</dbReference>
<dbReference type="PROSITE" id="PS51767">
    <property type="entry name" value="PEPTIDASE_A1"/>
    <property type="match status" value="1"/>
</dbReference>
<keyword evidence="3" id="KW-1003">Cell membrane</keyword>
<dbReference type="GO" id="GO:0005886">
    <property type="term" value="C:plasma membrane"/>
    <property type="evidence" value="ECO:0007669"/>
    <property type="project" value="UniProtKB-SubCell"/>
</dbReference>
<evidence type="ECO:0000313" key="16">
    <source>
        <dbReference type="Proteomes" id="UP000017836"/>
    </source>
</evidence>
<keyword evidence="7 12" id="KW-0378">Hydrolase</keyword>
<evidence type="ECO:0000259" key="14">
    <source>
        <dbReference type="PROSITE" id="PS51767"/>
    </source>
</evidence>
<comment type="subcellular location">
    <subcellularLocation>
        <location evidence="1">Cell membrane</location>
        <topology evidence="1">Lipid-anchor</topology>
    </subcellularLocation>
</comment>
<dbReference type="PROSITE" id="PS00141">
    <property type="entry name" value="ASP_PROTEASE"/>
    <property type="match status" value="2"/>
</dbReference>
<dbReference type="EMBL" id="KI397142">
    <property type="protein sequence ID" value="ERM96224.1"/>
    <property type="molecule type" value="Genomic_DNA"/>
</dbReference>
<dbReference type="HOGENOM" id="CLU_029667_2_0_1"/>
<dbReference type="KEGG" id="atr:18424152"/>
<evidence type="ECO:0000256" key="5">
    <source>
        <dbReference type="ARBA" id="ARBA00022729"/>
    </source>
</evidence>
<dbReference type="OrthoDB" id="2747330at2759"/>
<evidence type="ECO:0000256" key="11">
    <source>
        <dbReference type="PIRSR" id="PIRSR601461-1"/>
    </source>
</evidence>
<evidence type="ECO:0000313" key="15">
    <source>
        <dbReference type="EMBL" id="ERM96224.1"/>
    </source>
</evidence>
<keyword evidence="8" id="KW-0472">Membrane</keyword>